<name>A0A182XR78_ANOQN</name>
<dbReference type="AlphaFoldDB" id="A0A182XR78"/>
<evidence type="ECO:0000313" key="2">
    <source>
        <dbReference type="EnsemblMetazoa" id="AQUA014359-PA"/>
    </source>
</evidence>
<reference evidence="2" key="1">
    <citation type="submission" date="2020-05" db="UniProtKB">
        <authorList>
            <consortium name="EnsemblMetazoa"/>
        </authorList>
    </citation>
    <scope>IDENTIFICATION</scope>
    <source>
        <strain evidence="2">SANGQUA</strain>
    </source>
</reference>
<accession>A0A182XR78</accession>
<dbReference type="Proteomes" id="UP000076407">
    <property type="component" value="Unassembled WGS sequence"/>
</dbReference>
<evidence type="ECO:0000256" key="1">
    <source>
        <dbReference type="SAM" id="MobiDB-lite"/>
    </source>
</evidence>
<feature type="region of interest" description="Disordered" evidence="1">
    <location>
        <begin position="1"/>
        <end position="35"/>
    </location>
</feature>
<proteinExistence type="predicted"/>
<dbReference type="VEuPathDB" id="VectorBase:AQUA014359"/>
<organism evidence="2 3">
    <name type="scientific">Anopheles quadriannulatus</name>
    <name type="common">Mosquito</name>
    <dbReference type="NCBI Taxonomy" id="34691"/>
    <lineage>
        <taxon>Eukaryota</taxon>
        <taxon>Metazoa</taxon>
        <taxon>Ecdysozoa</taxon>
        <taxon>Arthropoda</taxon>
        <taxon>Hexapoda</taxon>
        <taxon>Insecta</taxon>
        <taxon>Pterygota</taxon>
        <taxon>Neoptera</taxon>
        <taxon>Endopterygota</taxon>
        <taxon>Diptera</taxon>
        <taxon>Nematocera</taxon>
        <taxon>Culicoidea</taxon>
        <taxon>Culicidae</taxon>
        <taxon>Anophelinae</taxon>
        <taxon>Anopheles</taxon>
    </lineage>
</organism>
<keyword evidence="3" id="KW-1185">Reference proteome</keyword>
<sequence>MHKAENRFPECPDSRRISAARQPAVGPDDEQEMNR</sequence>
<protein>
    <submittedName>
        <fullName evidence="2">Uncharacterized protein</fullName>
    </submittedName>
</protein>
<dbReference type="EnsemblMetazoa" id="AQUA014359-RA">
    <property type="protein sequence ID" value="AQUA014359-PA"/>
    <property type="gene ID" value="AQUA014359"/>
</dbReference>
<evidence type="ECO:0000313" key="3">
    <source>
        <dbReference type="Proteomes" id="UP000076407"/>
    </source>
</evidence>
<feature type="compositionally biased region" description="Basic and acidic residues" evidence="1">
    <location>
        <begin position="1"/>
        <end position="16"/>
    </location>
</feature>